<organism evidence="4 5">
    <name type="scientific">Candidatus Desantisbacteria bacterium CG_4_10_14_0_8_um_filter_48_22</name>
    <dbReference type="NCBI Taxonomy" id="1974543"/>
    <lineage>
        <taxon>Bacteria</taxon>
        <taxon>Candidatus Desantisiibacteriota</taxon>
    </lineage>
</organism>
<keyword evidence="3" id="KW-0175">Coiled coil</keyword>
<dbReference type="GO" id="GO:0006260">
    <property type="term" value="P:DNA replication"/>
    <property type="evidence" value="ECO:0007669"/>
    <property type="project" value="UniProtKB-UniRule"/>
</dbReference>
<dbReference type="InterPro" id="IPR003768">
    <property type="entry name" value="ScpA"/>
</dbReference>
<dbReference type="GO" id="GO:0051301">
    <property type="term" value="P:cell division"/>
    <property type="evidence" value="ECO:0007669"/>
    <property type="project" value="UniProtKB-KW"/>
</dbReference>
<dbReference type="Pfam" id="PF02616">
    <property type="entry name" value="SMC_ScpA"/>
    <property type="match status" value="1"/>
</dbReference>
<feature type="coiled-coil region" evidence="3">
    <location>
        <begin position="81"/>
        <end position="111"/>
    </location>
</feature>
<comment type="subcellular location">
    <subcellularLocation>
        <location evidence="2">Cytoplasm</location>
    </subcellularLocation>
    <text evidence="2">Associated with two foci at the outer edges of the nucleoid region in young cells, and at four foci within both cell halves in older cells.</text>
</comment>
<comment type="subunit">
    <text evidence="2">Component of a cohesin-like complex composed of ScpA, ScpB and the Smc homodimer, in which ScpA and ScpB bind to the head domain of Smc. The presence of the three proteins is required for the association of the complex with DNA.</text>
</comment>
<proteinExistence type="inferred from homology"/>
<dbReference type="EMBL" id="PFMR01000321">
    <property type="protein sequence ID" value="PIZ14646.1"/>
    <property type="molecule type" value="Genomic_DNA"/>
</dbReference>
<gene>
    <name evidence="2" type="primary">scpA</name>
    <name evidence="4" type="ORF">COY52_11620</name>
</gene>
<comment type="similarity">
    <text evidence="2">Belongs to the ScpA family.</text>
</comment>
<dbReference type="PANTHER" id="PTHR33969:SF2">
    <property type="entry name" value="SEGREGATION AND CONDENSATION PROTEIN A"/>
    <property type="match status" value="1"/>
</dbReference>
<keyword evidence="2" id="KW-0132">Cell division</keyword>
<comment type="caution">
    <text evidence="4">The sequence shown here is derived from an EMBL/GenBank/DDBJ whole genome shotgun (WGS) entry which is preliminary data.</text>
</comment>
<keyword evidence="2" id="KW-0131">Cell cycle</keyword>
<dbReference type="GO" id="GO:0005737">
    <property type="term" value="C:cytoplasm"/>
    <property type="evidence" value="ECO:0007669"/>
    <property type="project" value="UniProtKB-SubCell"/>
</dbReference>
<evidence type="ECO:0000313" key="5">
    <source>
        <dbReference type="Proteomes" id="UP000229307"/>
    </source>
</evidence>
<protein>
    <recommendedName>
        <fullName evidence="1 2">Segregation and condensation protein A</fullName>
    </recommendedName>
</protein>
<accession>A0A2M7S524</accession>
<evidence type="ECO:0000256" key="2">
    <source>
        <dbReference type="HAMAP-Rule" id="MF_01805"/>
    </source>
</evidence>
<dbReference type="GO" id="GO:0007059">
    <property type="term" value="P:chromosome segregation"/>
    <property type="evidence" value="ECO:0007669"/>
    <property type="project" value="UniProtKB-UniRule"/>
</dbReference>
<comment type="function">
    <text evidence="2">Participates in chromosomal partition during cell division. May act via the formation of a condensin-like complex containing Smc and ScpB that pull DNA away from mid-cell into both cell halves.</text>
</comment>
<evidence type="ECO:0000256" key="1">
    <source>
        <dbReference type="ARBA" id="ARBA00044777"/>
    </source>
</evidence>
<evidence type="ECO:0000256" key="3">
    <source>
        <dbReference type="SAM" id="Coils"/>
    </source>
</evidence>
<evidence type="ECO:0000313" key="4">
    <source>
        <dbReference type="EMBL" id="PIZ14646.1"/>
    </source>
</evidence>
<keyword evidence="2" id="KW-0159">Chromosome partition</keyword>
<name>A0A2M7S524_9BACT</name>
<dbReference type="PANTHER" id="PTHR33969">
    <property type="entry name" value="SEGREGATION AND CONDENSATION PROTEIN A"/>
    <property type="match status" value="1"/>
</dbReference>
<dbReference type="Proteomes" id="UP000229307">
    <property type="component" value="Unassembled WGS sequence"/>
</dbReference>
<dbReference type="AlphaFoldDB" id="A0A2M7S524"/>
<dbReference type="HAMAP" id="MF_01805">
    <property type="entry name" value="ScpA"/>
    <property type="match status" value="1"/>
</dbReference>
<reference evidence="5" key="1">
    <citation type="submission" date="2017-09" db="EMBL/GenBank/DDBJ databases">
        <title>Depth-based differentiation of microbial function through sediment-hosted aquifers and enrichment of novel symbionts in the deep terrestrial subsurface.</title>
        <authorList>
            <person name="Probst A.J."/>
            <person name="Ladd B."/>
            <person name="Jarett J.K."/>
            <person name="Geller-Mcgrath D.E."/>
            <person name="Sieber C.M.K."/>
            <person name="Emerson J.B."/>
            <person name="Anantharaman K."/>
            <person name="Thomas B.C."/>
            <person name="Malmstrom R."/>
            <person name="Stieglmeier M."/>
            <person name="Klingl A."/>
            <person name="Woyke T."/>
            <person name="Ryan C.M."/>
            <person name="Banfield J.F."/>
        </authorList>
    </citation>
    <scope>NUCLEOTIDE SEQUENCE [LARGE SCALE GENOMIC DNA]</scope>
</reference>
<dbReference type="Gene3D" id="6.10.250.2410">
    <property type="match status" value="1"/>
</dbReference>
<sequence length="233" mass="26648">MALNVKANGFEGPIELLFELVKKNEVDIYEVWIAKITSQYLEHLSAVNTLDVEEALEFMVIAASLVYLKSKALLPKEPVLEAEEQQLQESLEKQVQEYEKYKQVAEGLKEKAVIASQMFPRPVPEGLKEEEYVEASLFDLVAAFKTVLTDVAKRQEFTEIARDTVTVEQKMEEISRMLAVNPVIKFTDIFKTSHSRIEIIVSFLALLELILEKIIRAVQKKMFADIELIKIQV</sequence>
<keyword evidence="2" id="KW-0963">Cytoplasm</keyword>